<dbReference type="PANTHER" id="PTHR45820:SF4">
    <property type="entry name" value="ZINC TRANSPORTER 63C, ISOFORM F"/>
    <property type="match status" value="1"/>
</dbReference>
<dbReference type="PANTHER" id="PTHR45820">
    <property type="entry name" value="FI23527P1"/>
    <property type="match status" value="1"/>
</dbReference>
<comment type="similarity">
    <text evidence="1">Belongs to the cation diffusion facilitator (CDF) transporter (TC 2.A.4) family. SLC30A subfamily.</text>
</comment>
<protein>
    <submittedName>
        <fullName evidence="3">Uncharacterized protein</fullName>
    </submittedName>
</protein>
<gene>
    <name evidence="3" type="ORF">Ciccas_014359</name>
</gene>
<dbReference type="AlphaFoldDB" id="A0ABD2PJC5"/>
<evidence type="ECO:0000256" key="2">
    <source>
        <dbReference type="ARBA" id="ARBA00022833"/>
    </source>
</evidence>
<reference evidence="3 4" key="1">
    <citation type="submission" date="2024-11" db="EMBL/GenBank/DDBJ databases">
        <title>Adaptive evolution of stress response genes in parasites aligns with host niche diversity.</title>
        <authorList>
            <person name="Hahn C."/>
            <person name="Resl P."/>
        </authorList>
    </citation>
    <scope>NUCLEOTIDE SEQUENCE [LARGE SCALE GENOMIC DNA]</scope>
    <source>
        <strain evidence="3">EGGRZ-B1_66</strain>
        <tissue evidence="3">Body</tissue>
    </source>
</reference>
<organism evidence="3 4">
    <name type="scientific">Cichlidogyrus casuarinus</name>
    <dbReference type="NCBI Taxonomy" id="1844966"/>
    <lineage>
        <taxon>Eukaryota</taxon>
        <taxon>Metazoa</taxon>
        <taxon>Spiralia</taxon>
        <taxon>Lophotrochozoa</taxon>
        <taxon>Platyhelminthes</taxon>
        <taxon>Monogenea</taxon>
        <taxon>Monopisthocotylea</taxon>
        <taxon>Dactylogyridea</taxon>
        <taxon>Ancyrocephalidae</taxon>
        <taxon>Cichlidogyrus</taxon>
    </lineage>
</organism>
<accession>A0ABD2PJC5</accession>
<comment type="caution">
    <text evidence="3">The sequence shown here is derived from an EMBL/GenBank/DDBJ whole genome shotgun (WGS) entry which is preliminary data.</text>
</comment>
<evidence type="ECO:0000313" key="4">
    <source>
        <dbReference type="Proteomes" id="UP001626550"/>
    </source>
</evidence>
<keyword evidence="2" id="KW-0862">Zinc</keyword>
<dbReference type="Proteomes" id="UP001626550">
    <property type="component" value="Unassembled WGS sequence"/>
</dbReference>
<sequence>MSHICAGDYHDIAKEVKRMFHEANVHCTTIQPEFDVSVSDKDCFLDCGQDTKCNEDQCCPKALAKDPSTASMVFVSGSAAPPLTYISQKSSTAEWDQPTDSEVAPITNFSSAKLATSISNV</sequence>
<evidence type="ECO:0000313" key="3">
    <source>
        <dbReference type="EMBL" id="KAL3307135.1"/>
    </source>
</evidence>
<evidence type="ECO:0000256" key="1">
    <source>
        <dbReference type="ARBA" id="ARBA00008873"/>
    </source>
</evidence>
<name>A0ABD2PJC5_9PLAT</name>
<proteinExistence type="inferred from homology"/>
<dbReference type="EMBL" id="JBJKFK010008223">
    <property type="protein sequence ID" value="KAL3307135.1"/>
    <property type="molecule type" value="Genomic_DNA"/>
</dbReference>
<keyword evidence="4" id="KW-1185">Reference proteome</keyword>